<dbReference type="NCBIfam" id="TIGR00229">
    <property type="entry name" value="sensory_box"/>
    <property type="match status" value="3"/>
</dbReference>
<dbReference type="PROSITE" id="PS50887">
    <property type="entry name" value="GGDEF"/>
    <property type="match status" value="1"/>
</dbReference>
<dbReference type="CDD" id="cd01948">
    <property type="entry name" value="EAL"/>
    <property type="match status" value="1"/>
</dbReference>
<dbReference type="PANTHER" id="PTHR44757:SF2">
    <property type="entry name" value="BIOFILM ARCHITECTURE MAINTENANCE PROTEIN MBAA"/>
    <property type="match status" value="1"/>
</dbReference>
<feature type="domain" description="EAL" evidence="3">
    <location>
        <begin position="576"/>
        <end position="830"/>
    </location>
</feature>
<reference evidence="5" key="1">
    <citation type="submission" date="2020-03" db="EMBL/GenBank/DDBJ databases">
        <title>Draft sequencing of Paenibacilllus sp. S3N08.</title>
        <authorList>
            <person name="Kim D.-U."/>
        </authorList>
    </citation>
    <scope>NUCLEOTIDE SEQUENCE</scope>
    <source>
        <strain evidence="5">S3N08</strain>
    </source>
</reference>
<accession>A0ABX0JFF5</accession>
<dbReference type="RefSeq" id="WP_166154504.1">
    <property type="nucleotide sequence ID" value="NZ_JAAOIW010000015.1"/>
</dbReference>
<dbReference type="NCBIfam" id="TIGR00254">
    <property type="entry name" value="GGDEF"/>
    <property type="match status" value="1"/>
</dbReference>
<dbReference type="PROSITE" id="PS50112">
    <property type="entry name" value="PAS"/>
    <property type="match status" value="1"/>
</dbReference>
<dbReference type="Pfam" id="PF00989">
    <property type="entry name" value="PAS"/>
    <property type="match status" value="1"/>
</dbReference>
<feature type="domain" description="PAC" evidence="2">
    <location>
        <begin position="351"/>
        <end position="401"/>
    </location>
</feature>
<feature type="domain" description="PAC" evidence="2">
    <location>
        <begin position="103"/>
        <end position="155"/>
    </location>
</feature>
<organism evidence="5 6">
    <name type="scientific">Paenibacillus agricola</name>
    <dbReference type="NCBI Taxonomy" id="2716264"/>
    <lineage>
        <taxon>Bacteria</taxon>
        <taxon>Bacillati</taxon>
        <taxon>Bacillota</taxon>
        <taxon>Bacilli</taxon>
        <taxon>Bacillales</taxon>
        <taxon>Paenibacillaceae</taxon>
        <taxon>Paenibacillus</taxon>
    </lineage>
</organism>
<dbReference type="SUPFAM" id="SSF55073">
    <property type="entry name" value="Nucleotide cyclase"/>
    <property type="match status" value="1"/>
</dbReference>
<feature type="domain" description="PAS" evidence="1">
    <location>
        <begin position="156"/>
        <end position="210"/>
    </location>
</feature>
<dbReference type="PROSITE" id="PS50113">
    <property type="entry name" value="PAC"/>
    <property type="match status" value="2"/>
</dbReference>
<dbReference type="SMART" id="SM00052">
    <property type="entry name" value="EAL"/>
    <property type="match status" value="1"/>
</dbReference>
<dbReference type="Gene3D" id="3.30.450.20">
    <property type="entry name" value="PAS domain"/>
    <property type="match status" value="3"/>
</dbReference>
<dbReference type="InterPro" id="IPR000014">
    <property type="entry name" value="PAS"/>
</dbReference>
<name>A0ABX0JFF5_9BACL</name>
<dbReference type="SMART" id="SM00267">
    <property type="entry name" value="GGDEF"/>
    <property type="match status" value="1"/>
</dbReference>
<dbReference type="InterPro" id="IPR000160">
    <property type="entry name" value="GGDEF_dom"/>
</dbReference>
<dbReference type="InterPro" id="IPR013767">
    <property type="entry name" value="PAS_fold"/>
</dbReference>
<dbReference type="InterPro" id="IPR001633">
    <property type="entry name" value="EAL_dom"/>
</dbReference>
<dbReference type="Gene3D" id="3.20.20.450">
    <property type="entry name" value="EAL domain"/>
    <property type="match status" value="1"/>
</dbReference>
<dbReference type="Proteomes" id="UP001165962">
    <property type="component" value="Unassembled WGS sequence"/>
</dbReference>
<dbReference type="InterPro" id="IPR052155">
    <property type="entry name" value="Biofilm_reg_signaling"/>
</dbReference>
<dbReference type="PANTHER" id="PTHR44757">
    <property type="entry name" value="DIGUANYLATE CYCLASE DGCP"/>
    <property type="match status" value="1"/>
</dbReference>
<dbReference type="InterPro" id="IPR013655">
    <property type="entry name" value="PAS_fold_3"/>
</dbReference>
<comment type="caution">
    <text evidence="5">The sequence shown here is derived from an EMBL/GenBank/DDBJ whole genome shotgun (WGS) entry which is preliminary data.</text>
</comment>
<dbReference type="Gene3D" id="3.30.70.270">
    <property type="match status" value="1"/>
</dbReference>
<evidence type="ECO:0000313" key="6">
    <source>
        <dbReference type="Proteomes" id="UP001165962"/>
    </source>
</evidence>
<evidence type="ECO:0000313" key="5">
    <source>
        <dbReference type="EMBL" id="NHN33994.1"/>
    </source>
</evidence>
<dbReference type="Gene3D" id="2.10.70.100">
    <property type="match status" value="1"/>
</dbReference>
<dbReference type="SMART" id="SM00091">
    <property type="entry name" value="PAS"/>
    <property type="match status" value="3"/>
</dbReference>
<gene>
    <name evidence="5" type="ORF">G9U52_29675</name>
</gene>
<dbReference type="EMBL" id="JAAOIW010000015">
    <property type="protein sequence ID" value="NHN33994.1"/>
    <property type="molecule type" value="Genomic_DNA"/>
</dbReference>
<evidence type="ECO:0000259" key="1">
    <source>
        <dbReference type="PROSITE" id="PS50112"/>
    </source>
</evidence>
<dbReference type="PROSITE" id="PS50883">
    <property type="entry name" value="EAL"/>
    <property type="match status" value="1"/>
</dbReference>
<dbReference type="CDD" id="cd00130">
    <property type="entry name" value="PAS"/>
    <property type="match status" value="3"/>
</dbReference>
<keyword evidence="6" id="KW-1185">Reference proteome</keyword>
<evidence type="ECO:0000259" key="3">
    <source>
        <dbReference type="PROSITE" id="PS50883"/>
    </source>
</evidence>
<dbReference type="SMART" id="SM00086">
    <property type="entry name" value="PAC"/>
    <property type="match status" value="3"/>
</dbReference>
<protein>
    <submittedName>
        <fullName evidence="5">EAL domain-containing protein</fullName>
    </submittedName>
</protein>
<dbReference type="Pfam" id="PF00990">
    <property type="entry name" value="GGDEF"/>
    <property type="match status" value="1"/>
</dbReference>
<feature type="domain" description="GGDEF" evidence="4">
    <location>
        <begin position="433"/>
        <end position="567"/>
    </location>
</feature>
<evidence type="ECO:0000259" key="2">
    <source>
        <dbReference type="PROSITE" id="PS50113"/>
    </source>
</evidence>
<sequence length="972" mass="111563">MRNEFIIHKDFPNLSETDHDELVRLHIKKNKSFEIIQKIANLGTWEYDYKSNLVTWSQQMFIICGITTGVTMQHEDFFKLVHPKDRKQAEEKMLAAIENKTEYEIELRLVRPSGEVRYVIETVQFMLDSNNELATIIGVIQDVTENKSLRLRLKEEEQYYESLFNNNADSIFSFDLEGNFLSGNKVLEETFGYSKEELLKLSFKDVVEPECYQKTLDFFMKTKTTLMPQNYESIGIHKNGDRMEFSLTNIPIIINGELVGVYGIAKNITDKKVLEQSLREADIKYRSIVEQSIVGVFIAQHGKFVYTNPHLNQLLGQTTLLGTDIYESIHPEDRQNVVTQILALKEGQSIRNLSHRTIKQDGTIIIVEVHYTRIIHQGEIATIGTVLDVTDRKKTEELNQYIAYHDYLTELPNRRMFEQRLGTLLSGNLDLTQQIAVMLIDLDRFKLVNDTLGHAIGDALLNQFATKLQGCCLDERQTVYRLSGDEFCIILTDIKSQDEIEMVSDKILQMTKEEFIADGYELHISASIGISRSPENGSTVDSLFKHADTALYYAKSQGRNQVQYYTAALNMHSFKHFALSNDLRKALAKDELFIQYMPRVQAQTTEILGVEALVRWNHPDWGLVSPAEFVPIAEETGLIIPIGEWVLREACKQNKRWQDMGFTSMTVSVNFSVKQLLQQNILQTIDRIVEETGLSPEYLEIEITESSFISNEKEVIHLLDELKKRKIKVSLDDFGTGFSSLYLLKQLSLDTIKIDKSFVEEILTNPVNKSIIECILSLAKAMNMNVVAEGVETAEQYAFLKSKECDEIQGYYFSRPLDIKDLEALLKSKQMNTQLAIRNQAKIVSNRRGYSRLDWVNPLIAMMEIEMFKDKKLELGIKEVLVTHIGAKGLNFLMAARMPLYGDTVIKFRIEIFNEAYEFSGKIAWFQEMQDCDFFEYGVQFQNGDHLQMASIQALRALFTLAEQASPAQLVQ</sequence>
<dbReference type="SUPFAM" id="SSF141868">
    <property type="entry name" value="EAL domain-like"/>
    <property type="match status" value="1"/>
</dbReference>
<dbReference type="InterPro" id="IPR043128">
    <property type="entry name" value="Rev_trsase/Diguanyl_cyclase"/>
</dbReference>
<dbReference type="Pfam" id="PF00563">
    <property type="entry name" value="EAL"/>
    <property type="match status" value="1"/>
</dbReference>
<dbReference type="Pfam" id="PF08447">
    <property type="entry name" value="PAS_3"/>
    <property type="match status" value="1"/>
</dbReference>
<dbReference type="SUPFAM" id="SSF55785">
    <property type="entry name" value="PYP-like sensor domain (PAS domain)"/>
    <property type="match status" value="3"/>
</dbReference>
<proteinExistence type="predicted"/>
<dbReference type="InterPro" id="IPR035919">
    <property type="entry name" value="EAL_sf"/>
</dbReference>
<dbReference type="CDD" id="cd01949">
    <property type="entry name" value="GGDEF"/>
    <property type="match status" value="1"/>
</dbReference>
<dbReference type="InterPro" id="IPR029787">
    <property type="entry name" value="Nucleotide_cyclase"/>
</dbReference>
<dbReference type="InterPro" id="IPR001610">
    <property type="entry name" value="PAC"/>
</dbReference>
<dbReference type="InterPro" id="IPR000700">
    <property type="entry name" value="PAS-assoc_C"/>
</dbReference>
<dbReference type="InterPro" id="IPR035965">
    <property type="entry name" value="PAS-like_dom_sf"/>
</dbReference>
<dbReference type="Pfam" id="PF13426">
    <property type="entry name" value="PAS_9"/>
    <property type="match status" value="1"/>
</dbReference>
<evidence type="ECO:0000259" key="4">
    <source>
        <dbReference type="PROSITE" id="PS50887"/>
    </source>
</evidence>